<comment type="caution">
    <text evidence="1">The sequence shown here is derived from an EMBL/GenBank/DDBJ whole genome shotgun (WGS) entry which is preliminary data.</text>
</comment>
<dbReference type="EMBL" id="LZKQ01000274">
    <property type="protein sequence ID" value="OBI76816.1"/>
    <property type="molecule type" value="Genomic_DNA"/>
</dbReference>
<dbReference type="eggNOG" id="ENOG5033MVM">
    <property type="taxonomic scope" value="Bacteria"/>
</dbReference>
<dbReference type="OrthoDB" id="509694at2"/>
<organism evidence="1 2">
    <name type="scientific">Mycobacterium asiaticum</name>
    <dbReference type="NCBI Taxonomy" id="1790"/>
    <lineage>
        <taxon>Bacteria</taxon>
        <taxon>Bacillati</taxon>
        <taxon>Actinomycetota</taxon>
        <taxon>Actinomycetes</taxon>
        <taxon>Mycobacteriales</taxon>
        <taxon>Mycobacteriaceae</taxon>
        <taxon>Mycobacterium</taxon>
    </lineage>
</organism>
<evidence type="ECO:0000313" key="1">
    <source>
        <dbReference type="EMBL" id="OBI76816.1"/>
    </source>
</evidence>
<dbReference type="STRING" id="1790.A5645_15935"/>
<accession>A0A1A3BTR4</accession>
<protein>
    <submittedName>
        <fullName evidence="1">Uncharacterized protein</fullName>
    </submittedName>
</protein>
<sequence>MTIEAAESRVSELRERKASEEAWRWILDLKERAKSDGAAAEAELNAIFSKGTAPTSLDGPTNGILVMTTTNPVVDSAVRFVTNLWMPWQGKRFDSAGRAGDNRMTSGSRLPSKLLWPLYRMKDAADGKLAFDFKTYHDAGKLDPDVQVLVIDYADVKENPYVIIRSIRDELVEVVPGTYLGKILFRLPKGRYEMIGFFALRT</sequence>
<evidence type="ECO:0000313" key="2">
    <source>
        <dbReference type="Proteomes" id="UP000093795"/>
    </source>
</evidence>
<dbReference type="RefSeq" id="WP_065122916.1">
    <property type="nucleotide sequence ID" value="NZ_LZKQ01000274.1"/>
</dbReference>
<name>A0A1A3BTR4_MYCAS</name>
<dbReference type="Proteomes" id="UP000093795">
    <property type="component" value="Unassembled WGS sequence"/>
</dbReference>
<reference evidence="1 2" key="1">
    <citation type="submission" date="2016-06" db="EMBL/GenBank/DDBJ databases">
        <authorList>
            <person name="Kjaerup R.B."/>
            <person name="Dalgaard T.S."/>
            <person name="Juul-Madsen H.R."/>
        </authorList>
    </citation>
    <scope>NUCLEOTIDE SEQUENCE [LARGE SCALE GENOMIC DNA]</scope>
    <source>
        <strain evidence="1 2">1081914.2</strain>
    </source>
</reference>
<proteinExistence type="predicted"/>
<gene>
    <name evidence="1" type="ORF">A9X01_03185</name>
</gene>
<dbReference type="AlphaFoldDB" id="A0A1A3BTR4"/>